<evidence type="ECO:0000256" key="1">
    <source>
        <dbReference type="SAM" id="MobiDB-lite"/>
    </source>
</evidence>
<dbReference type="HOGENOM" id="CLU_3014286_0_0_1"/>
<feature type="region of interest" description="Disordered" evidence="1">
    <location>
        <begin position="1"/>
        <end position="56"/>
    </location>
</feature>
<keyword evidence="3" id="KW-1185">Reference proteome</keyword>
<proteinExistence type="predicted"/>
<feature type="compositionally biased region" description="Polar residues" evidence="1">
    <location>
        <begin position="12"/>
        <end position="39"/>
    </location>
</feature>
<gene>
    <name evidence="2" type="ORF">GALMADRAFT_1342659</name>
</gene>
<name>A0A067SZB0_GALM3</name>
<evidence type="ECO:0000313" key="3">
    <source>
        <dbReference type="Proteomes" id="UP000027222"/>
    </source>
</evidence>
<organism evidence="2 3">
    <name type="scientific">Galerina marginata (strain CBS 339.88)</name>
    <dbReference type="NCBI Taxonomy" id="685588"/>
    <lineage>
        <taxon>Eukaryota</taxon>
        <taxon>Fungi</taxon>
        <taxon>Dikarya</taxon>
        <taxon>Basidiomycota</taxon>
        <taxon>Agaricomycotina</taxon>
        <taxon>Agaricomycetes</taxon>
        <taxon>Agaricomycetidae</taxon>
        <taxon>Agaricales</taxon>
        <taxon>Agaricineae</taxon>
        <taxon>Strophariaceae</taxon>
        <taxon>Galerina</taxon>
    </lineage>
</organism>
<reference evidence="3" key="1">
    <citation type="journal article" date="2014" name="Proc. Natl. Acad. Sci. U.S.A.">
        <title>Extensive sampling of basidiomycete genomes demonstrates inadequacy of the white-rot/brown-rot paradigm for wood decay fungi.</title>
        <authorList>
            <person name="Riley R."/>
            <person name="Salamov A.A."/>
            <person name="Brown D.W."/>
            <person name="Nagy L.G."/>
            <person name="Floudas D."/>
            <person name="Held B.W."/>
            <person name="Levasseur A."/>
            <person name="Lombard V."/>
            <person name="Morin E."/>
            <person name="Otillar R."/>
            <person name="Lindquist E.A."/>
            <person name="Sun H."/>
            <person name="LaButti K.M."/>
            <person name="Schmutz J."/>
            <person name="Jabbour D."/>
            <person name="Luo H."/>
            <person name="Baker S.E."/>
            <person name="Pisabarro A.G."/>
            <person name="Walton J.D."/>
            <person name="Blanchette R.A."/>
            <person name="Henrissat B."/>
            <person name="Martin F."/>
            <person name="Cullen D."/>
            <person name="Hibbett D.S."/>
            <person name="Grigoriev I.V."/>
        </authorList>
    </citation>
    <scope>NUCLEOTIDE SEQUENCE [LARGE SCALE GENOMIC DNA]</scope>
    <source>
        <strain evidence="3">CBS 339.88</strain>
    </source>
</reference>
<sequence length="56" mass="5883">MHEALTPLPYPISTNPSSCTSKQKSQNASRTSTHTQSGPSPDASRDCLGTSSSLSF</sequence>
<evidence type="ECO:0000313" key="2">
    <source>
        <dbReference type="EMBL" id="KDR72999.1"/>
    </source>
</evidence>
<protein>
    <submittedName>
        <fullName evidence="2">Uncharacterized protein</fullName>
    </submittedName>
</protein>
<dbReference type="EMBL" id="KL142387">
    <property type="protein sequence ID" value="KDR72999.1"/>
    <property type="molecule type" value="Genomic_DNA"/>
</dbReference>
<dbReference type="AlphaFoldDB" id="A0A067SZB0"/>
<dbReference type="Proteomes" id="UP000027222">
    <property type="component" value="Unassembled WGS sequence"/>
</dbReference>
<accession>A0A067SZB0</accession>